<keyword evidence="3" id="KW-1185">Reference proteome</keyword>
<evidence type="ECO:0000313" key="2">
    <source>
        <dbReference type="EMBL" id="MBF4163222.1"/>
    </source>
</evidence>
<dbReference type="SUPFAM" id="SSF82171">
    <property type="entry name" value="DPP6 N-terminal domain-like"/>
    <property type="match status" value="1"/>
</dbReference>
<dbReference type="Gene3D" id="2.130.10.10">
    <property type="entry name" value="YVTN repeat-like/Quinoprotein amine dehydrogenase"/>
    <property type="match status" value="1"/>
</dbReference>
<evidence type="ECO:0008006" key="4">
    <source>
        <dbReference type="Google" id="ProtNLM"/>
    </source>
</evidence>
<sequence>MTDTLKDHLERLAADAPSLDIPADTWARGRRRHRRAVTVRALGALALVVLLGLAPLLVARLDTGTVQPADPSRSLGVPDRLQGVPARLADRSDGAWVHDIVTDDLHTGVGAAAWVTAEGLPVVVDAAAGGYHLLDLPGFQLTSTEAASTWIGYTPYTFLALSPDGTHLAYGYADLDGPGRSATVTTGIRIVDLPTGEVQRSIPLTGGAGVAVTDISWSSGGTWLAWSGFRTTSWTASSIGGHTPLVGIAGPGRDEQVHKRAPRNSTVSVDDDGAGVVVSGRRLTLLPARNSRGSQAFVTGPTARVPRSIRWSRTGHAVDSALLSPDGTQVAVGADGEGLLVIDVPSGRWRLVADDGPDSAQTRPLAWSGDTLVTDAWREGHHIEAVTVRRPTEPRTLVTLGPGVTPSIATDLLGTPPHTVDRPGPHWPWSPDRWAFTIALTILVVFAVAGAATVVTRRPR</sequence>
<evidence type="ECO:0000256" key="1">
    <source>
        <dbReference type="SAM" id="Phobius"/>
    </source>
</evidence>
<dbReference type="RefSeq" id="WP_194504483.1">
    <property type="nucleotide sequence ID" value="NZ_JADIVZ010000010.1"/>
</dbReference>
<accession>A0A930Y8L0</accession>
<keyword evidence="1" id="KW-0812">Transmembrane</keyword>
<protein>
    <recommendedName>
        <fullName evidence="4">WD40 repeat domain-containing protein</fullName>
    </recommendedName>
</protein>
<dbReference type="Proteomes" id="UP000656804">
    <property type="component" value="Unassembled WGS sequence"/>
</dbReference>
<proteinExistence type="predicted"/>
<evidence type="ECO:0000313" key="3">
    <source>
        <dbReference type="Proteomes" id="UP000656804"/>
    </source>
</evidence>
<keyword evidence="1" id="KW-0472">Membrane</keyword>
<dbReference type="EMBL" id="JADIVZ010000010">
    <property type="protein sequence ID" value="MBF4163222.1"/>
    <property type="molecule type" value="Genomic_DNA"/>
</dbReference>
<feature type="transmembrane region" description="Helical" evidence="1">
    <location>
        <begin position="37"/>
        <end position="58"/>
    </location>
</feature>
<organism evidence="2 3">
    <name type="scientific">Nocardioides acrostichi</name>
    <dbReference type="NCBI Taxonomy" id="2784339"/>
    <lineage>
        <taxon>Bacteria</taxon>
        <taxon>Bacillati</taxon>
        <taxon>Actinomycetota</taxon>
        <taxon>Actinomycetes</taxon>
        <taxon>Propionibacteriales</taxon>
        <taxon>Nocardioidaceae</taxon>
        <taxon>Nocardioides</taxon>
    </lineage>
</organism>
<reference evidence="2" key="1">
    <citation type="submission" date="2020-11" db="EMBL/GenBank/DDBJ databases">
        <title>Nocardioides sp. CBS4Y-1, whole genome shotgun sequence.</title>
        <authorList>
            <person name="Tuo L."/>
        </authorList>
    </citation>
    <scope>NUCLEOTIDE SEQUENCE</scope>
    <source>
        <strain evidence="2">CBS4Y-1</strain>
    </source>
</reference>
<dbReference type="AlphaFoldDB" id="A0A930Y8L0"/>
<comment type="caution">
    <text evidence="2">The sequence shown here is derived from an EMBL/GenBank/DDBJ whole genome shotgun (WGS) entry which is preliminary data.</text>
</comment>
<gene>
    <name evidence="2" type="ORF">ISG29_16140</name>
</gene>
<name>A0A930Y8L0_9ACTN</name>
<feature type="transmembrane region" description="Helical" evidence="1">
    <location>
        <begin position="434"/>
        <end position="455"/>
    </location>
</feature>
<keyword evidence="1" id="KW-1133">Transmembrane helix</keyword>
<dbReference type="InterPro" id="IPR015943">
    <property type="entry name" value="WD40/YVTN_repeat-like_dom_sf"/>
</dbReference>